<dbReference type="UCSC" id="F42G9.4">
    <property type="organism name" value="c. elegans"/>
</dbReference>
<protein>
    <submittedName>
        <fullName evidence="2">Neuropeptide-Like Protein</fullName>
    </submittedName>
</protein>
<dbReference type="WormBase" id="F42G9.4">
    <property type="protein sequence ID" value="CE51827"/>
    <property type="gene ID" value="WBGene00018363"/>
    <property type="gene designation" value="nlp-52"/>
</dbReference>
<dbReference type="CTD" id="185678"/>
<dbReference type="PaxDb" id="6239-F42G9.4"/>
<dbReference type="Bgee" id="WBGene00018363">
    <property type="expression patterns" value="Expressed in larva and 4 other cell types or tissues"/>
</dbReference>
<proteinExistence type="predicted"/>
<dbReference type="PhylomeDB" id="Q20348"/>
<dbReference type="AGR" id="WB:WBGene00018363"/>
<accession>Q20348</accession>
<feature type="signal peptide" evidence="1">
    <location>
        <begin position="1"/>
        <end position="20"/>
    </location>
</feature>
<sequence>MFRTLLICFFLMAAVSITSAYILDYDVPERQTRGDVKSVFFSPFRMVGKRSQFYGLYKQLGHSKRETSLE</sequence>
<dbReference type="InParanoid" id="Q20348"/>
<reference evidence="2 3" key="1">
    <citation type="journal article" date="1998" name="Science">
        <title>Genome sequence of the nematode C. elegans: a platform for investigating biology.</title>
        <authorList>
            <consortium name="The C. elegans sequencing consortium"/>
            <person name="Sulson J.E."/>
            <person name="Waterston R."/>
        </authorList>
    </citation>
    <scope>NUCLEOTIDE SEQUENCE [LARGE SCALE GENOMIC DNA]</scope>
    <source>
        <strain evidence="2 3">Bristol N2</strain>
    </source>
</reference>
<name>Q20348_CAEEL</name>
<evidence type="ECO:0000313" key="4">
    <source>
        <dbReference type="WormBase" id="F42G9.4"/>
    </source>
</evidence>
<dbReference type="KEGG" id="cel:CELE_F42G9.4"/>
<dbReference type="eggNOG" id="ENOG502TIVI">
    <property type="taxonomic scope" value="Eukaryota"/>
</dbReference>
<feature type="chain" id="PRO_5009342031" evidence="1">
    <location>
        <begin position="21"/>
        <end position="70"/>
    </location>
</feature>
<evidence type="ECO:0000256" key="1">
    <source>
        <dbReference type="SAM" id="SignalP"/>
    </source>
</evidence>
<keyword evidence="1" id="KW-0732">Signal</keyword>
<dbReference type="OrthoDB" id="5774874at2759"/>
<dbReference type="AlphaFoldDB" id="Q20348"/>
<gene>
    <name evidence="2 4" type="primary">nlp-52</name>
    <name evidence="2" type="ORF">CELE_F42G9.4</name>
    <name evidence="4" type="ORF">F42G9.4</name>
</gene>
<dbReference type="GeneID" id="185678"/>
<evidence type="ECO:0000313" key="3">
    <source>
        <dbReference type="Proteomes" id="UP000001940"/>
    </source>
</evidence>
<keyword evidence="3" id="KW-1185">Reference proteome</keyword>
<dbReference type="EMBL" id="BX284603">
    <property type="protein sequence ID" value="CCD61885.2"/>
    <property type="molecule type" value="Genomic_DNA"/>
</dbReference>
<evidence type="ECO:0000313" key="2">
    <source>
        <dbReference type="EMBL" id="CCD61885.2"/>
    </source>
</evidence>
<dbReference type="FunCoup" id="Q20348">
    <property type="interactions" value="308"/>
</dbReference>
<dbReference type="Proteomes" id="UP000001940">
    <property type="component" value="Chromosome III"/>
</dbReference>
<dbReference type="PIR" id="T16347">
    <property type="entry name" value="T16347"/>
</dbReference>
<organism evidence="2 3">
    <name type="scientific">Caenorhabditis elegans</name>
    <dbReference type="NCBI Taxonomy" id="6239"/>
    <lineage>
        <taxon>Eukaryota</taxon>
        <taxon>Metazoa</taxon>
        <taxon>Ecdysozoa</taxon>
        <taxon>Nematoda</taxon>
        <taxon>Chromadorea</taxon>
        <taxon>Rhabditida</taxon>
        <taxon>Rhabditina</taxon>
        <taxon>Rhabditomorpha</taxon>
        <taxon>Rhabditoidea</taxon>
        <taxon>Rhabditidae</taxon>
        <taxon>Peloderinae</taxon>
        <taxon>Caenorhabditis</taxon>
    </lineage>
</organism>
<dbReference type="HOGENOM" id="CLU_202750_0_0_1"/>
<dbReference type="RefSeq" id="NP_001334194.1">
    <property type="nucleotide sequence ID" value="NM_001347278.3"/>
</dbReference>